<evidence type="ECO:0000259" key="1">
    <source>
        <dbReference type="Pfam" id="PF13649"/>
    </source>
</evidence>
<keyword evidence="2" id="KW-0489">Methyltransferase</keyword>
<accession>A0A856M956</accession>
<keyword evidence="3" id="KW-1185">Reference proteome</keyword>
<gene>
    <name evidence="2" type="ORF">DP114_00145</name>
</gene>
<dbReference type="Gene3D" id="2.20.130.10">
    <property type="entry name" value="CAC2371-like domains"/>
    <property type="match status" value="1"/>
</dbReference>
<dbReference type="KEGG" id="bsen:DP114_00145"/>
<dbReference type="PANTHER" id="PTHR43464:SF83">
    <property type="entry name" value="MALONYL-[ACYL-CARRIER PROTEIN] O-METHYLTRANSFERASE"/>
    <property type="match status" value="1"/>
</dbReference>
<proteinExistence type="predicted"/>
<dbReference type="Proteomes" id="UP000503129">
    <property type="component" value="Chromosome"/>
</dbReference>
<reference evidence="2 3" key="1">
    <citation type="submission" date="2018-06" db="EMBL/GenBank/DDBJ databases">
        <title>Comparative genomics of Brasilonema spp. strains.</title>
        <authorList>
            <person name="Alvarenga D.O."/>
            <person name="Fiore M.F."/>
            <person name="Varani A.M."/>
        </authorList>
    </citation>
    <scope>NUCLEOTIDE SEQUENCE [LARGE SCALE GENOMIC DNA]</scope>
    <source>
        <strain evidence="2 3">CENA114</strain>
    </source>
</reference>
<dbReference type="InterPro" id="IPR041698">
    <property type="entry name" value="Methyltransf_25"/>
</dbReference>
<protein>
    <submittedName>
        <fullName evidence="2">SAM-dependent methyltransferase</fullName>
    </submittedName>
</protein>
<evidence type="ECO:0000313" key="3">
    <source>
        <dbReference type="Proteomes" id="UP000503129"/>
    </source>
</evidence>
<keyword evidence="2" id="KW-0808">Transferase</keyword>
<dbReference type="InterPro" id="IPR029063">
    <property type="entry name" value="SAM-dependent_MTases_sf"/>
</dbReference>
<dbReference type="CDD" id="cd02440">
    <property type="entry name" value="AdoMet_MTases"/>
    <property type="match status" value="1"/>
</dbReference>
<evidence type="ECO:0000313" key="2">
    <source>
        <dbReference type="EMBL" id="QDL06529.1"/>
    </source>
</evidence>
<dbReference type="PANTHER" id="PTHR43464">
    <property type="entry name" value="METHYLTRANSFERASE"/>
    <property type="match status" value="1"/>
</dbReference>
<dbReference type="GO" id="GO:0032259">
    <property type="term" value="P:methylation"/>
    <property type="evidence" value="ECO:0007669"/>
    <property type="project" value="UniProtKB-KW"/>
</dbReference>
<dbReference type="Pfam" id="PF13649">
    <property type="entry name" value="Methyltransf_25"/>
    <property type="match status" value="1"/>
</dbReference>
<dbReference type="AlphaFoldDB" id="A0A856M956"/>
<name>A0A856M956_9CYAN</name>
<dbReference type="EMBL" id="CP030118">
    <property type="protein sequence ID" value="QDL06529.1"/>
    <property type="molecule type" value="Genomic_DNA"/>
</dbReference>
<organism evidence="2 3">
    <name type="scientific">Brasilonema sennae CENA114</name>
    <dbReference type="NCBI Taxonomy" id="415709"/>
    <lineage>
        <taxon>Bacteria</taxon>
        <taxon>Bacillati</taxon>
        <taxon>Cyanobacteriota</taxon>
        <taxon>Cyanophyceae</taxon>
        <taxon>Nostocales</taxon>
        <taxon>Scytonemataceae</taxon>
        <taxon>Brasilonema</taxon>
        <taxon>Bromeliae group (in: Brasilonema)</taxon>
    </lineage>
</organism>
<feature type="domain" description="Methyltransferase" evidence="1">
    <location>
        <begin position="41"/>
        <end position="140"/>
    </location>
</feature>
<dbReference type="SUPFAM" id="SSF53335">
    <property type="entry name" value="S-adenosyl-L-methionine-dependent methyltransferases"/>
    <property type="match status" value="1"/>
</dbReference>
<dbReference type="Gene3D" id="3.40.50.150">
    <property type="entry name" value="Vaccinia Virus protein VP39"/>
    <property type="match status" value="1"/>
</dbReference>
<sequence>MSIFNNYARYYDILYRDKDYVGETKFIQQLIQTHAPNAQNILELGCGTGNHAVLLAKEGYQIHGVDLSQEMLQKADSRLSQLHPELASQLKFTHGDIRHLRLNQTFDVILSLFHVISYQITNEDLLAAFTTVKEHLKPGGIFVFDIWYGPAVLTERPRVRVKRLEDEEILVTRIAEPVVHANENLVDVNYQVFIKDKNSNSVNELQETHRMRYLFKPEIELVSQKFQMTILEYQEWMTNREPGFDTWGVYFVIRG</sequence>
<dbReference type="RefSeq" id="WP_169263696.1">
    <property type="nucleotide sequence ID" value="NZ_CAWOXK010000001.1"/>
</dbReference>
<dbReference type="GO" id="GO:0008168">
    <property type="term" value="F:methyltransferase activity"/>
    <property type="evidence" value="ECO:0007669"/>
    <property type="project" value="UniProtKB-KW"/>
</dbReference>